<dbReference type="PANTHER" id="PTHR13681:SF24">
    <property type="entry name" value="TUDOR DOMAIN-CONTAINING PROTEIN 3"/>
    <property type="match status" value="1"/>
</dbReference>
<dbReference type="Pfam" id="PF08585">
    <property type="entry name" value="RMI1_N_C"/>
    <property type="match status" value="1"/>
</dbReference>
<dbReference type="InterPro" id="IPR042470">
    <property type="entry name" value="RMI1_N_C_sf"/>
</dbReference>
<reference evidence="4" key="1">
    <citation type="submission" date="2025-08" db="UniProtKB">
        <authorList>
            <consortium name="Ensembl"/>
        </authorList>
    </citation>
    <scope>IDENTIFICATION</scope>
</reference>
<reference evidence="4" key="2">
    <citation type="submission" date="2025-09" db="UniProtKB">
        <authorList>
            <consortium name="Ensembl"/>
        </authorList>
    </citation>
    <scope>IDENTIFICATION</scope>
</reference>
<evidence type="ECO:0000313" key="4">
    <source>
        <dbReference type="Ensembl" id="ENSSDAP00000004656.1"/>
    </source>
</evidence>
<keyword evidence="5" id="KW-1185">Reference proteome</keyword>
<evidence type="ECO:0000256" key="2">
    <source>
        <dbReference type="ARBA" id="ARBA00023242"/>
    </source>
</evidence>
<accession>A0A8C9P7F2</accession>
<keyword evidence="2" id="KW-0539">Nucleus</keyword>
<evidence type="ECO:0000256" key="1">
    <source>
        <dbReference type="ARBA" id="ARBA00004123"/>
    </source>
</evidence>
<protein>
    <recommendedName>
        <fullName evidence="3">RecQ mediated genome instability protein 1 OB-fold domain-containing protein</fullName>
    </recommendedName>
</protein>
<proteinExistence type="predicted"/>
<dbReference type="GO" id="GO:0005634">
    <property type="term" value="C:nucleus"/>
    <property type="evidence" value="ECO:0007669"/>
    <property type="project" value="UniProtKB-SubCell"/>
</dbReference>
<dbReference type="Gene3D" id="2.40.50.770">
    <property type="entry name" value="RecQ-mediated genome instability protein Rmi1, C-terminal domain"/>
    <property type="match status" value="1"/>
</dbReference>
<evidence type="ECO:0000313" key="5">
    <source>
        <dbReference type="Proteomes" id="UP000694422"/>
    </source>
</evidence>
<sequence>CRRVQKTPAVEFSYNPKISLNTPPGTKVKLSGIVDVKNGFLLLNDSNTTILGGEVEHLFEKWELQRSLSKRNRSNIGTEGGPPPFVPFGQKCREEMSLCVCVCVCVYVYTHTHSLFCDHC</sequence>
<dbReference type="Ensembl" id="ENSSDAT00000005341.1">
    <property type="protein sequence ID" value="ENSSDAP00000004656.1"/>
    <property type="gene ID" value="ENSSDAG00000004385.1"/>
</dbReference>
<evidence type="ECO:0000259" key="3">
    <source>
        <dbReference type="Pfam" id="PF08585"/>
    </source>
</evidence>
<feature type="domain" description="RecQ mediated genome instability protein 1 OB-fold" evidence="3">
    <location>
        <begin position="4"/>
        <end position="66"/>
    </location>
</feature>
<comment type="subcellular location">
    <subcellularLocation>
        <location evidence="1">Nucleus</location>
    </subcellularLocation>
</comment>
<organism evidence="4 5">
    <name type="scientific">Spermophilus dauricus</name>
    <name type="common">Daurian ground squirrel</name>
    <dbReference type="NCBI Taxonomy" id="99837"/>
    <lineage>
        <taxon>Eukaryota</taxon>
        <taxon>Metazoa</taxon>
        <taxon>Chordata</taxon>
        <taxon>Craniata</taxon>
        <taxon>Vertebrata</taxon>
        <taxon>Euteleostomi</taxon>
        <taxon>Mammalia</taxon>
        <taxon>Eutheria</taxon>
        <taxon>Euarchontoglires</taxon>
        <taxon>Glires</taxon>
        <taxon>Rodentia</taxon>
        <taxon>Sciuromorpha</taxon>
        <taxon>Sciuridae</taxon>
        <taxon>Xerinae</taxon>
        <taxon>Marmotini</taxon>
        <taxon>Spermophilus</taxon>
    </lineage>
</organism>
<dbReference type="PANTHER" id="PTHR13681">
    <property type="entry name" value="SURVIVAL OF MOTOR NEURON-RELATED-SPLICING FACTOR 30-RELATED"/>
    <property type="match status" value="1"/>
</dbReference>
<dbReference type="AlphaFoldDB" id="A0A8C9P7F2"/>
<dbReference type="Proteomes" id="UP000694422">
    <property type="component" value="Unplaced"/>
</dbReference>
<name>A0A8C9P7F2_SPEDA</name>
<dbReference type="InterPro" id="IPR013894">
    <property type="entry name" value="RMI1_OB"/>
</dbReference>